<dbReference type="GO" id="GO:0016747">
    <property type="term" value="F:acyltransferase activity, transferring groups other than amino-acyl groups"/>
    <property type="evidence" value="ECO:0007669"/>
    <property type="project" value="InterPro"/>
</dbReference>
<dbReference type="PROSITE" id="PS51186">
    <property type="entry name" value="GNAT"/>
    <property type="match status" value="1"/>
</dbReference>
<dbReference type="InterPro" id="IPR051531">
    <property type="entry name" value="N-acetyltransferase"/>
</dbReference>
<dbReference type="InterPro" id="IPR016181">
    <property type="entry name" value="Acyl_CoA_acyltransferase"/>
</dbReference>
<dbReference type="SUPFAM" id="SSF55729">
    <property type="entry name" value="Acyl-CoA N-acyltransferases (Nat)"/>
    <property type="match status" value="1"/>
</dbReference>
<protein>
    <recommendedName>
        <fullName evidence="1">N-acetyltransferase domain-containing protein</fullName>
    </recommendedName>
</protein>
<feature type="domain" description="N-acetyltransferase" evidence="1">
    <location>
        <begin position="52"/>
        <end position="250"/>
    </location>
</feature>
<dbReference type="EMBL" id="JAUJFL010000004">
    <property type="protein sequence ID" value="KAK2604117.1"/>
    <property type="molecule type" value="Genomic_DNA"/>
</dbReference>
<accession>A0AAD9W329</accession>
<dbReference type="Proteomes" id="UP001265746">
    <property type="component" value="Unassembled WGS sequence"/>
</dbReference>
<dbReference type="AlphaFoldDB" id="A0AAD9W329"/>
<dbReference type="PANTHER" id="PTHR43792:SF1">
    <property type="entry name" value="N-ACETYLTRANSFERASE DOMAIN-CONTAINING PROTEIN"/>
    <property type="match status" value="1"/>
</dbReference>
<gene>
    <name evidence="2" type="ORF">N8I77_007074</name>
</gene>
<dbReference type="InterPro" id="IPR000182">
    <property type="entry name" value="GNAT_dom"/>
</dbReference>
<evidence type="ECO:0000313" key="2">
    <source>
        <dbReference type="EMBL" id="KAK2604117.1"/>
    </source>
</evidence>
<dbReference type="Gene3D" id="3.40.630.30">
    <property type="match status" value="1"/>
</dbReference>
<sequence>MADSSAPTIRVDLEHDDYEKLSATVWFSYDVCAPKRPLPSISARGEIRTDRLIVRPLLPSDLEAFHELRKIAETQIHSTARGRPDRDVEETRQNLERLQAPHDQRHWYWGAFLASTGELIGEAGLPDSEDQPTSGWTRFEILLKPAYWRQGYGTELFKAVMEAWWKLPGEKRRRQLLPMVVGDKEPGEEVPEAIELIWEAENTVAQNFFTKTLGQSRLSLQGSFVGFDWREGREGNLVRWNAAHAASPAPRECKVPAYRGIRRV</sequence>
<dbReference type="PANTHER" id="PTHR43792">
    <property type="entry name" value="GNAT FAMILY, PUTATIVE (AFU_ORTHOLOGUE AFUA_3G00765)-RELATED-RELATED"/>
    <property type="match status" value="1"/>
</dbReference>
<name>A0AAD9W329_PHOAM</name>
<comment type="caution">
    <text evidence="2">The sequence shown here is derived from an EMBL/GenBank/DDBJ whole genome shotgun (WGS) entry which is preliminary data.</text>
</comment>
<proteinExistence type="predicted"/>
<evidence type="ECO:0000259" key="1">
    <source>
        <dbReference type="PROSITE" id="PS51186"/>
    </source>
</evidence>
<keyword evidence="3" id="KW-1185">Reference proteome</keyword>
<organism evidence="2 3">
    <name type="scientific">Phomopsis amygdali</name>
    <name type="common">Fusicoccum amygdali</name>
    <dbReference type="NCBI Taxonomy" id="1214568"/>
    <lineage>
        <taxon>Eukaryota</taxon>
        <taxon>Fungi</taxon>
        <taxon>Dikarya</taxon>
        <taxon>Ascomycota</taxon>
        <taxon>Pezizomycotina</taxon>
        <taxon>Sordariomycetes</taxon>
        <taxon>Sordariomycetidae</taxon>
        <taxon>Diaporthales</taxon>
        <taxon>Diaporthaceae</taxon>
        <taxon>Diaporthe</taxon>
    </lineage>
</organism>
<reference evidence="2" key="1">
    <citation type="submission" date="2023-06" db="EMBL/GenBank/DDBJ databases">
        <authorList>
            <person name="Noh H."/>
        </authorList>
    </citation>
    <scope>NUCLEOTIDE SEQUENCE</scope>
    <source>
        <strain evidence="2">DUCC20226</strain>
    </source>
</reference>
<dbReference type="Pfam" id="PF13302">
    <property type="entry name" value="Acetyltransf_3"/>
    <property type="match status" value="1"/>
</dbReference>
<evidence type="ECO:0000313" key="3">
    <source>
        <dbReference type="Proteomes" id="UP001265746"/>
    </source>
</evidence>